<dbReference type="Gene3D" id="1.25.40.380">
    <property type="entry name" value="Protein of unknown function DUF1810"/>
    <property type="match status" value="1"/>
</dbReference>
<keyword evidence="2" id="KW-1185">Reference proteome</keyword>
<reference evidence="2" key="1">
    <citation type="journal article" date="2019" name="Int. J. Syst. Evol. Microbiol.">
        <title>The Global Catalogue of Microorganisms (GCM) 10K type strain sequencing project: providing services to taxonomists for standard genome sequencing and annotation.</title>
        <authorList>
            <consortium name="The Broad Institute Genomics Platform"/>
            <consortium name="The Broad Institute Genome Sequencing Center for Infectious Disease"/>
            <person name="Wu L."/>
            <person name="Ma J."/>
        </authorList>
    </citation>
    <scope>NUCLEOTIDE SEQUENCE [LARGE SCALE GENOMIC DNA]</scope>
    <source>
        <strain evidence="2">JCM 17804</strain>
    </source>
</reference>
<protein>
    <submittedName>
        <fullName evidence="1">DUF1810 domain-containing protein</fullName>
    </submittedName>
</protein>
<accession>A0ABP8I4W3</accession>
<name>A0ABP8I4W3_9BURK</name>
<evidence type="ECO:0000313" key="2">
    <source>
        <dbReference type="Proteomes" id="UP001500975"/>
    </source>
</evidence>
<proteinExistence type="predicted"/>
<gene>
    <name evidence="1" type="ORF">GCM10023165_39520</name>
</gene>
<dbReference type="InterPro" id="IPR014937">
    <property type="entry name" value="DUF1810"/>
</dbReference>
<organism evidence="1 2">
    <name type="scientific">Variovorax defluvii</name>
    <dbReference type="NCBI Taxonomy" id="913761"/>
    <lineage>
        <taxon>Bacteria</taxon>
        <taxon>Pseudomonadati</taxon>
        <taxon>Pseudomonadota</taxon>
        <taxon>Betaproteobacteria</taxon>
        <taxon>Burkholderiales</taxon>
        <taxon>Comamonadaceae</taxon>
        <taxon>Variovorax</taxon>
    </lineage>
</organism>
<comment type="caution">
    <text evidence="1">The sequence shown here is derived from an EMBL/GenBank/DDBJ whole genome shotgun (WGS) entry which is preliminary data.</text>
</comment>
<sequence length="153" mass="16893">MPPAGPPEMQDPFRLQRFVDAQDAVIDAVRAELRAGRKRTHWMWFVFPQVAGLGHSAMAQHYALASLAEARDYLAHPVLGVRLRECSALVLQVQGRTVGEIFGAPDDLKFCSSMTLFDAADPGEAVFRDCLHKYFGGRRDRATLSRIEGGHAG</sequence>
<dbReference type="EMBL" id="BAABGJ010000075">
    <property type="protein sequence ID" value="GAA4351390.1"/>
    <property type="molecule type" value="Genomic_DNA"/>
</dbReference>
<evidence type="ECO:0000313" key="1">
    <source>
        <dbReference type="EMBL" id="GAA4351390.1"/>
    </source>
</evidence>
<dbReference type="Proteomes" id="UP001500975">
    <property type="component" value="Unassembled WGS sequence"/>
</dbReference>
<dbReference type="Pfam" id="PF08837">
    <property type="entry name" value="DUF1810"/>
    <property type="match status" value="1"/>
</dbReference>
<dbReference type="SUPFAM" id="SSF140736">
    <property type="entry name" value="Rv1873-like"/>
    <property type="match status" value="1"/>
</dbReference>
<dbReference type="InterPro" id="IPR036287">
    <property type="entry name" value="Rv1873-like_sf"/>
</dbReference>
<dbReference type="PIRSF" id="PIRSF008546">
    <property type="entry name" value="UCP008546"/>
    <property type="match status" value="1"/>
</dbReference>